<gene>
    <name evidence="10" type="ORF">FEM41_06385</name>
</gene>
<dbReference type="InterPro" id="IPR024172">
    <property type="entry name" value="AadA/Aad9"/>
</dbReference>
<comment type="catalytic activity">
    <reaction evidence="6 7">
        <text>streptomycin + ATP = 3''-O-adenylylstreptomycin + diphosphate</text>
        <dbReference type="Rhea" id="RHEA:20245"/>
        <dbReference type="ChEBI" id="CHEBI:30616"/>
        <dbReference type="ChEBI" id="CHEBI:33019"/>
        <dbReference type="ChEBI" id="CHEBI:58007"/>
        <dbReference type="ChEBI" id="CHEBI:58605"/>
        <dbReference type="EC" id="2.7.7.47"/>
    </reaction>
</comment>
<dbReference type="AlphaFoldDB" id="A0A4P8YP09"/>
<proteinExistence type="predicted"/>
<dbReference type="GO" id="GO:0009012">
    <property type="term" value="F:aminoglycoside 3''-adenylyltransferase activity"/>
    <property type="evidence" value="ECO:0007669"/>
    <property type="project" value="UniProtKB-EC"/>
</dbReference>
<dbReference type="EC" id="2.7.7.47" evidence="3 7"/>
<evidence type="ECO:0000256" key="5">
    <source>
        <dbReference type="ARBA" id="ARBA00047831"/>
    </source>
</evidence>
<evidence type="ECO:0000259" key="9">
    <source>
        <dbReference type="Pfam" id="PF13427"/>
    </source>
</evidence>
<dbReference type="InterPro" id="IPR025184">
    <property type="entry name" value="AadA_C"/>
</dbReference>
<feature type="domain" description="Polymerase nucleotidyl transferase" evidence="8">
    <location>
        <begin position="24"/>
        <end position="86"/>
    </location>
</feature>
<keyword evidence="11" id="KW-1185">Reference proteome</keyword>
<dbReference type="Pfam" id="PF01909">
    <property type="entry name" value="NTP_transf_2"/>
    <property type="match status" value="1"/>
</dbReference>
<evidence type="ECO:0000256" key="4">
    <source>
        <dbReference type="ARBA" id="ARBA00035252"/>
    </source>
</evidence>
<dbReference type="Proteomes" id="UP000302163">
    <property type="component" value="Chromosome"/>
</dbReference>
<dbReference type="InterPro" id="IPR043519">
    <property type="entry name" value="NT_sf"/>
</dbReference>
<dbReference type="Gene3D" id="3.30.460.10">
    <property type="entry name" value="Beta Polymerase, domain 2"/>
    <property type="match status" value="1"/>
</dbReference>
<dbReference type="InterPro" id="IPR002934">
    <property type="entry name" value="Polymerase_NTP_transf_dom"/>
</dbReference>
<accession>A0A4P8YP09</accession>
<sequence>MVPEIAREAGRLVQLLAEGASAGWLFGSAVNGGLRPDSDVDVLVVVDEPLSEESRRAIVARLLTLSGEPGNDQGLRALELTIVQRANLIPWRYPPVSELVYGEWLRQDFLRGTIAGPAADPDLAIVLHQIRQCSLTLWGDNADWVIPPVPLSDIRRAIGDALPTLLAGVEGDERNVLLTLARMWLTLDTGEIAPKDVAAAWAVQRLTPEQGDLLALARLGYLGEVQDNWWNKKLQVATLVRLLSDKVVACLT</sequence>
<organism evidence="10 11">
    <name type="scientific">Jejubacter calystegiae</name>
    <dbReference type="NCBI Taxonomy" id="2579935"/>
    <lineage>
        <taxon>Bacteria</taxon>
        <taxon>Pseudomonadati</taxon>
        <taxon>Pseudomonadota</taxon>
        <taxon>Gammaproteobacteria</taxon>
        <taxon>Enterobacterales</taxon>
        <taxon>Enterobacteriaceae</taxon>
        <taxon>Jejubacter</taxon>
    </lineage>
</organism>
<evidence type="ECO:0000259" key="8">
    <source>
        <dbReference type="Pfam" id="PF01909"/>
    </source>
</evidence>
<dbReference type="OrthoDB" id="7058480at2"/>
<comment type="catalytic activity">
    <reaction evidence="5 7">
        <text>spectinomycin + ATP = 9-O-adenylylspectinomycin + diphosphate</text>
        <dbReference type="Rhea" id="RHEA:63228"/>
        <dbReference type="ChEBI" id="CHEBI:30616"/>
        <dbReference type="ChEBI" id="CHEBI:33019"/>
        <dbReference type="ChEBI" id="CHEBI:146260"/>
        <dbReference type="ChEBI" id="CHEBI:146261"/>
    </reaction>
</comment>
<protein>
    <recommendedName>
        <fullName evidence="4 7">Aminoglycoside (3'') (9) adenylyltransferase</fullName>
        <ecNumber evidence="3 7">2.7.7.47</ecNumber>
    </recommendedName>
</protein>
<name>A0A4P8YP09_9ENTR</name>
<feature type="domain" description="Adenylyltransferase AadA C-terminal" evidence="9">
    <location>
        <begin position="145"/>
        <end position="243"/>
    </location>
</feature>
<evidence type="ECO:0000313" key="10">
    <source>
        <dbReference type="EMBL" id="QCT22620.1"/>
    </source>
</evidence>
<keyword evidence="1 7" id="KW-0808">Transferase</keyword>
<reference evidence="10 11" key="1">
    <citation type="submission" date="2019-05" db="EMBL/GenBank/DDBJ databases">
        <title>Complete genome sequence of Izhakiella calystegiae KSNA2, an endophyte isolated from beach morning glory (Calystegia soldanella).</title>
        <authorList>
            <person name="Jiang L."/>
            <person name="Jeong J.C."/>
            <person name="Kim C.Y."/>
            <person name="Kim D.H."/>
            <person name="Kim S.W."/>
            <person name="Lee j."/>
        </authorList>
    </citation>
    <scope>NUCLEOTIDE SEQUENCE [LARGE SCALE GENOMIC DNA]</scope>
    <source>
        <strain evidence="10 11">KSNA2</strain>
    </source>
</reference>
<dbReference type="GO" id="GO:0070566">
    <property type="term" value="F:adenylyltransferase activity"/>
    <property type="evidence" value="ECO:0007669"/>
    <property type="project" value="InterPro"/>
</dbReference>
<dbReference type="EMBL" id="CP040428">
    <property type="protein sequence ID" value="QCT22620.1"/>
    <property type="molecule type" value="Genomic_DNA"/>
</dbReference>
<keyword evidence="7" id="KW-0548">Nucleotidyltransferase</keyword>
<evidence type="ECO:0000313" key="11">
    <source>
        <dbReference type="Proteomes" id="UP000302163"/>
    </source>
</evidence>
<dbReference type="GO" id="GO:0005524">
    <property type="term" value="F:ATP binding"/>
    <property type="evidence" value="ECO:0007669"/>
    <property type="project" value="UniProtKB-KW"/>
</dbReference>
<evidence type="ECO:0000256" key="2">
    <source>
        <dbReference type="ARBA" id="ARBA00023251"/>
    </source>
</evidence>
<evidence type="ECO:0000256" key="1">
    <source>
        <dbReference type="ARBA" id="ARBA00022679"/>
    </source>
</evidence>
<dbReference type="SUPFAM" id="SSF81301">
    <property type="entry name" value="Nucleotidyltransferase"/>
    <property type="match status" value="1"/>
</dbReference>
<keyword evidence="7" id="KW-0547">Nucleotide-binding</keyword>
<dbReference type="Pfam" id="PF13427">
    <property type="entry name" value="AadA_C"/>
    <property type="match status" value="1"/>
</dbReference>
<dbReference type="NCBIfam" id="NF010309">
    <property type="entry name" value="PRK13746.1"/>
    <property type="match status" value="1"/>
</dbReference>
<dbReference type="GO" id="GO:0046677">
    <property type="term" value="P:response to antibiotic"/>
    <property type="evidence" value="ECO:0007669"/>
    <property type="project" value="UniProtKB-KW"/>
</dbReference>
<evidence type="ECO:0000256" key="6">
    <source>
        <dbReference type="ARBA" id="ARBA00048566"/>
    </source>
</evidence>
<evidence type="ECO:0000256" key="7">
    <source>
        <dbReference type="PIRNR" id="PIRNR000819"/>
    </source>
</evidence>
<dbReference type="PIRSF" id="PIRSF000819">
    <property type="entry name" value="Streptomycin_3-adenylyltransf"/>
    <property type="match status" value="1"/>
</dbReference>
<evidence type="ECO:0000256" key="3">
    <source>
        <dbReference type="ARBA" id="ARBA00035126"/>
    </source>
</evidence>
<keyword evidence="2 7" id="KW-0046">Antibiotic resistance</keyword>
<dbReference type="KEGG" id="izh:FEM41_06385"/>
<keyword evidence="7" id="KW-0067">ATP-binding</keyword>